<evidence type="ECO:0000313" key="2">
    <source>
        <dbReference type="Proteomes" id="UP000009282"/>
    </source>
</evidence>
<evidence type="ECO:0000313" key="1">
    <source>
        <dbReference type="EMBL" id="AEP30530.1"/>
    </source>
</evidence>
<protein>
    <submittedName>
        <fullName evidence="1">Uncharacterized protein</fullName>
    </submittedName>
</protein>
<accession>G4QHZ7</accession>
<organism evidence="1 2">
    <name type="scientific">Glaciecola nitratireducens (strain JCM 12485 / KCTC 12276 / FR1064)</name>
    <dbReference type="NCBI Taxonomy" id="1085623"/>
    <lineage>
        <taxon>Bacteria</taxon>
        <taxon>Pseudomonadati</taxon>
        <taxon>Pseudomonadota</taxon>
        <taxon>Gammaproteobacteria</taxon>
        <taxon>Alteromonadales</taxon>
        <taxon>Alteromonadaceae</taxon>
        <taxon>Brumicola</taxon>
    </lineage>
</organism>
<dbReference type="STRING" id="1085623.GNIT_2433"/>
<name>G4QHZ7_GLANF</name>
<proteinExistence type="predicted"/>
<reference evidence="1 2" key="1">
    <citation type="journal article" date="2011" name="J. Bacteriol.">
        <title>Complete genome sequence of seawater bacterium Glaciecola nitratireducens FR1064T.</title>
        <authorList>
            <person name="Bian F."/>
            <person name="Qin Q.L."/>
            <person name="Xie B.B."/>
            <person name="Shu Y.L."/>
            <person name="Zhang X.Y."/>
            <person name="Yu Y."/>
            <person name="Chen B."/>
            <person name="Chen X.L."/>
            <person name="Zhou B.C."/>
            <person name="Zhang Y.Z."/>
        </authorList>
    </citation>
    <scope>NUCLEOTIDE SEQUENCE [LARGE SCALE GENOMIC DNA]</scope>
    <source>
        <strain evidence="2">JCM 12485 / KCTC 12276 / FR1064</strain>
    </source>
</reference>
<dbReference type="Proteomes" id="UP000009282">
    <property type="component" value="Chromosome"/>
</dbReference>
<keyword evidence="2" id="KW-1185">Reference proteome</keyword>
<sequence length="39" mass="4502">MLTNTARAIADGIMIASKLHLNIFALRRKNVYLVQIRLY</sequence>
<dbReference type="EMBL" id="CP003060">
    <property type="protein sequence ID" value="AEP30530.1"/>
    <property type="molecule type" value="Genomic_DNA"/>
</dbReference>
<gene>
    <name evidence="1" type="ordered locus">GNIT_2433</name>
</gene>
<dbReference type="KEGG" id="gni:GNIT_2433"/>
<dbReference type="HOGENOM" id="CLU_3310441_0_0_6"/>
<dbReference type="AlphaFoldDB" id="G4QHZ7"/>